<dbReference type="EMBL" id="WIXP02000012">
    <property type="protein sequence ID" value="KAF6202000.1"/>
    <property type="molecule type" value="Genomic_DNA"/>
</dbReference>
<dbReference type="Proteomes" id="UP000466442">
    <property type="component" value="Linkage Group LG12"/>
</dbReference>
<protein>
    <submittedName>
        <fullName evidence="5">Uncharacterized protein</fullName>
    </submittedName>
</protein>
<proteinExistence type="inferred from homology"/>
<dbReference type="InterPro" id="IPR018784">
    <property type="entry name" value="LLPH-like"/>
</dbReference>
<evidence type="ECO:0000256" key="1">
    <source>
        <dbReference type="ARBA" id="ARBA00034118"/>
    </source>
</evidence>
<gene>
    <name evidence="5" type="ORF">GE061_004396</name>
</gene>
<feature type="transmembrane region" description="Helical" evidence="4">
    <location>
        <begin position="100"/>
        <end position="120"/>
    </location>
</feature>
<dbReference type="AlphaFoldDB" id="A0A8S9WYK4"/>
<evidence type="ECO:0000256" key="2">
    <source>
        <dbReference type="SAM" id="Coils"/>
    </source>
</evidence>
<feature type="compositionally biased region" description="Acidic residues" evidence="3">
    <location>
        <begin position="62"/>
        <end position="74"/>
    </location>
</feature>
<keyword evidence="4" id="KW-0812">Transmembrane</keyword>
<keyword evidence="2" id="KW-0175">Coiled coil</keyword>
<feature type="region of interest" description="Disordered" evidence="3">
    <location>
        <begin position="48"/>
        <end position="77"/>
    </location>
</feature>
<dbReference type="Gene3D" id="1.20.140.150">
    <property type="match status" value="1"/>
</dbReference>
<keyword evidence="4" id="KW-0472">Membrane</keyword>
<feature type="coiled-coil region" evidence="2">
    <location>
        <begin position="7"/>
        <end position="34"/>
    </location>
</feature>
<comment type="caution">
    <text evidence="5">The sequence shown here is derived from an EMBL/GenBank/DDBJ whole genome shotgun (WGS) entry which is preliminary data.</text>
</comment>
<sequence>MKQVKRIRYGQKELEQLKTVLEKAKENDAKIASEVTMADADNNQLYSVVTRQTRRSRPGREESEDQQEVTEESMDTTAAKKIRIFDPSTMKDQHGQTLRVTLSLATITAIVATALLAIAFSTDNWLFTEVKRSQIKVAHNLGVQFQPHNN</sequence>
<dbReference type="Pfam" id="PF10169">
    <property type="entry name" value="LLPH"/>
    <property type="match status" value="1"/>
</dbReference>
<organism evidence="5 6">
    <name type="scientific">Apolygus lucorum</name>
    <name type="common">Small green plant bug</name>
    <name type="synonym">Lygocoris lucorum</name>
    <dbReference type="NCBI Taxonomy" id="248454"/>
    <lineage>
        <taxon>Eukaryota</taxon>
        <taxon>Metazoa</taxon>
        <taxon>Ecdysozoa</taxon>
        <taxon>Arthropoda</taxon>
        <taxon>Hexapoda</taxon>
        <taxon>Insecta</taxon>
        <taxon>Pterygota</taxon>
        <taxon>Neoptera</taxon>
        <taxon>Paraneoptera</taxon>
        <taxon>Hemiptera</taxon>
        <taxon>Heteroptera</taxon>
        <taxon>Panheteroptera</taxon>
        <taxon>Cimicomorpha</taxon>
        <taxon>Miridae</taxon>
        <taxon>Mirini</taxon>
        <taxon>Apolygus</taxon>
    </lineage>
</organism>
<evidence type="ECO:0000313" key="5">
    <source>
        <dbReference type="EMBL" id="KAF6202000.1"/>
    </source>
</evidence>
<reference evidence="5" key="1">
    <citation type="journal article" date="2021" name="Mol. Ecol. Resour.">
        <title>Apolygus lucorum genome provides insights into omnivorousness and mesophyll feeding.</title>
        <authorList>
            <person name="Liu Y."/>
            <person name="Liu H."/>
            <person name="Wang H."/>
            <person name="Huang T."/>
            <person name="Liu B."/>
            <person name="Yang B."/>
            <person name="Yin L."/>
            <person name="Li B."/>
            <person name="Zhang Y."/>
            <person name="Zhang S."/>
            <person name="Jiang F."/>
            <person name="Zhang X."/>
            <person name="Ren Y."/>
            <person name="Wang B."/>
            <person name="Wang S."/>
            <person name="Lu Y."/>
            <person name="Wu K."/>
            <person name="Fan W."/>
            <person name="Wang G."/>
        </authorList>
    </citation>
    <scope>NUCLEOTIDE SEQUENCE</scope>
    <source>
        <strain evidence="5">12Hb</strain>
    </source>
</reference>
<accession>A0A8S9WYK4</accession>
<keyword evidence="4" id="KW-1133">Transmembrane helix</keyword>
<comment type="similarity">
    <text evidence="1">Belongs to the learning-associated protein family.</text>
</comment>
<dbReference type="OrthoDB" id="6257894at2759"/>
<name>A0A8S9WYK4_APOLU</name>
<evidence type="ECO:0000256" key="4">
    <source>
        <dbReference type="SAM" id="Phobius"/>
    </source>
</evidence>
<keyword evidence="6" id="KW-1185">Reference proteome</keyword>
<evidence type="ECO:0000313" key="6">
    <source>
        <dbReference type="Proteomes" id="UP000466442"/>
    </source>
</evidence>
<evidence type="ECO:0000256" key="3">
    <source>
        <dbReference type="SAM" id="MobiDB-lite"/>
    </source>
</evidence>